<comment type="caution">
    <text evidence="13">The sequence shown here is derived from an EMBL/GenBank/DDBJ whole genome shotgun (WGS) entry which is preliminary data.</text>
</comment>
<sequence>MTIHKDSKPEYSGYLDKEAENFLALSKYFSDMLSKHKLSDDGYNGEFVYASAASKNLFGWEPYELHGKTIFYFIHPNDRIYIEDCLTMNRLLKGEKLSYRLRCKEGDYIWVESTFYQDEKKRNEFFCITRNISKLKLAEEEIQDSEKKYRLLVEHSQDTIGIMTFDGHWIYINNGAKRLFGVTRPGEVIGKSLFDYAHKDDHERLTETLSIIKETNEPIEVRDLSILRTDRETRQVEVKFIPTNYKSSHTLQVVMRDITKRKKADELLQQAEKLTVVGQLAAGIAHEIRNPLTAIKGFTQLLESSTENRYIRVILQELDNIENIVSDLLVLAKPQVTQTEKTDIIYLLNRTITLLNAQAIMKNIEIVTDYEVEFLEIECEPDQLKQVFINIIKNALEAMENKGKKIYIKQRFIREDRILIRIIDEGVGIPQERLEKIGEPFYSTKEKGTGLGLMICQKIIQSHRGTMKIKSVLQKGTTVDITLPTILSAEDENIKEFE</sequence>
<dbReference type="InterPro" id="IPR013767">
    <property type="entry name" value="PAS_fold"/>
</dbReference>
<dbReference type="EMBL" id="JAFBER010000010">
    <property type="protein sequence ID" value="MBM7645648.1"/>
    <property type="molecule type" value="Genomic_DNA"/>
</dbReference>
<keyword evidence="3" id="KW-0597">Phosphoprotein</keyword>
<dbReference type="PROSITE" id="PS50113">
    <property type="entry name" value="PAC"/>
    <property type="match status" value="1"/>
</dbReference>
<evidence type="ECO:0000256" key="6">
    <source>
        <dbReference type="ARBA" id="ARBA00022777"/>
    </source>
</evidence>
<dbReference type="SUPFAM" id="SSF47384">
    <property type="entry name" value="Homodimeric domain of signal transducing histidine kinase"/>
    <property type="match status" value="1"/>
</dbReference>
<dbReference type="PANTHER" id="PTHR43065:SF34">
    <property type="entry name" value="SPORULATION KINASE A"/>
    <property type="match status" value="1"/>
</dbReference>
<dbReference type="PRINTS" id="PR00344">
    <property type="entry name" value="BCTRLSENSOR"/>
</dbReference>
<dbReference type="InterPro" id="IPR000700">
    <property type="entry name" value="PAS-assoc_C"/>
</dbReference>
<dbReference type="Gene3D" id="1.10.287.130">
    <property type="match status" value="1"/>
</dbReference>
<dbReference type="InterPro" id="IPR036890">
    <property type="entry name" value="HATPase_C_sf"/>
</dbReference>
<accession>A0ABS2Q033</accession>
<keyword evidence="8" id="KW-0902">Two-component regulatory system</keyword>
<dbReference type="InterPro" id="IPR005467">
    <property type="entry name" value="His_kinase_dom"/>
</dbReference>
<gene>
    <name evidence="13" type="ORF">JOD45_001866</name>
</gene>
<dbReference type="InterPro" id="IPR035965">
    <property type="entry name" value="PAS-like_dom_sf"/>
</dbReference>
<dbReference type="EC" id="2.7.13.3" evidence="2"/>
<dbReference type="SUPFAM" id="SSF55874">
    <property type="entry name" value="ATPase domain of HSP90 chaperone/DNA topoisomerase II/histidine kinase"/>
    <property type="match status" value="1"/>
</dbReference>
<organism evidence="13 14">
    <name type="scientific">Scopulibacillus daqui</name>
    <dbReference type="NCBI Taxonomy" id="1469162"/>
    <lineage>
        <taxon>Bacteria</taxon>
        <taxon>Bacillati</taxon>
        <taxon>Bacillota</taxon>
        <taxon>Bacilli</taxon>
        <taxon>Bacillales</taxon>
        <taxon>Sporolactobacillaceae</taxon>
        <taxon>Scopulibacillus</taxon>
    </lineage>
</organism>
<dbReference type="CDD" id="cd00130">
    <property type="entry name" value="PAS"/>
    <property type="match status" value="2"/>
</dbReference>
<dbReference type="SMART" id="SM00388">
    <property type="entry name" value="HisKA"/>
    <property type="match status" value="1"/>
</dbReference>
<keyword evidence="14" id="KW-1185">Reference proteome</keyword>
<feature type="coiled-coil region" evidence="9">
    <location>
        <begin position="128"/>
        <end position="155"/>
    </location>
</feature>
<comment type="catalytic activity">
    <reaction evidence="1">
        <text>ATP + protein L-histidine = ADP + protein N-phospho-L-histidine.</text>
        <dbReference type="EC" id="2.7.13.3"/>
    </reaction>
</comment>
<evidence type="ECO:0000256" key="5">
    <source>
        <dbReference type="ARBA" id="ARBA00022741"/>
    </source>
</evidence>
<proteinExistence type="predicted"/>
<name>A0ABS2Q033_9BACL</name>
<dbReference type="Pfam" id="PF00512">
    <property type="entry name" value="HisKA"/>
    <property type="match status" value="1"/>
</dbReference>
<evidence type="ECO:0000256" key="3">
    <source>
        <dbReference type="ARBA" id="ARBA00022553"/>
    </source>
</evidence>
<dbReference type="Pfam" id="PF02518">
    <property type="entry name" value="HATPase_c"/>
    <property type="match status" value="1"/>
</dbReference>
<dbReference type="NCBIfam" id="TIGR00229">
    <property type="entry name" value="sensory_box"/>
    <property type="match status" value="2"/>
</dbReference>
<dbReference type="InterPro" id="IPR000014">
    <property type="entry name" value="PAS"/>
</dbReference>
<protein>
    <recommendedName>
        <fullName evidence="2">histidine kinase</fullName>
        <ecNumber evidence="2">2.7.13.3</ecNumber>
    </recommendedName>
</protein>
<dbReference type="InterPro" id="IPR003661">
    <property type="entry name" value="HisK_dim/P_dom"/>
</dbReference>
<evidence type="ECO:0000259" key="11">
    <source>
        <dbReference type="PROSITE" id="PS50112"/>
    </source>
</evidence>
<evidence type="ECO:0000313" key="14">
    <source>
        <dbReference type="Proteomes" id="UP000808914"/>
    </source>
</evidence>
<evidence type="ECO:0000256" key="8">
    <source>
        <dbReference type="ARBA" id="ARBA00023012"/>
    </source>
</evidence>
<dbReference type="InterPro" id="IPR004358">
    <property type="entry name" value="Sig_transdc_His_kin-like_C"/>
</dbReference>
<dbReference type="PANTHER" id="PTHR43065">
    <property type="entry name" value="SENSOR HISTIDINE KINASE"/>
    <property type="match status" value="1"/>
</dbReference>
<keyword evidence="6 13" id="KW-0418">Kinase</keyword>
<dbReference type="SMART" id="SM00387">
    <property type="entry name" value="HATPase_c"/>
    <property type="match status" value="1"/>
</dbReference>
<dbReference type="GO" id="GO:0004673">
    <property type="term" value="F:protein histidine kinase activity"/>
    <property type="evidence" value="ECO:0007669"/>
    <property type="project" value="UniProtKB-EC"/>
</dbReference>
<dbReference type="InterPro" id="IPR036097">
    <property type="entry name" value="HisK_dim/P_sf"/>
</dbReference>
<evidence type="ECO:0000259" key="10">
    <source>
        <dbReference type="PROSITE" id="PS50109"/>
    </source>
</evidence>
<dbReference type="PROSITE" id="PS50112">
    <property type="entry name" value="PAS"/>
    <property type="match status" value="2"/>
</dbReference>
<dbReference type="InterPro" id="IPR013655">
    <property type="entry name" value="PAS_fold_3"/>
</dbReference>
<dbReference type="Gene3D" id="3.30.565.10">
    <property type="entry name" value="Histidine kinase-like ATPase, C-terminal domain"/>
    <property type="match status" value="1"/>
</dbReference>
<dbReference type="Pfam" id="PF00989">
    <property type="entry name" value="PAS"/>
    <property type="match status" value="1"/>
</dbReference>
<dbReference type="PROSITE" id="PS50109">
    <property type="entry name" value="HIS_KIN"/>
    <property type="match status" value="1"/>
</dbReference>
<feature type="domain" description="PAS" evidence="11">
    <location>
        <begin position="145"/>
        <end position="216"/>
    </location>
</feature>
<evidence type="ECO:0000256" key="4">
    <source>
        <dbReference type="ARBA" id="ARBA00022679"/>
    </source>
</evidence>
<evidence type="ECO:0000256" key="2">
    <source>
        <dbReference type="ARBA" id="ARBA00012438"/>
    </source>
</evidence>
<reference evidence="13 14" key="1">
    <citation type="submission" date="2021-01" db="EMBL/GenBank/DDBJ databases">
        <title>Genomic Encyclopedia of Type Strains, Phase IV (KMG-IV): sequencing the most valuable type-strain genomes for metagenomic binning, comparative biology and taxonomic classification.</title>
        <authorList>
            <person name="Goeker M."/>
        </authorList>
    </citation>
    <scope>NUCLEOTIDE SEQUENCE [LARGE SCALE GENOMIC DNA]</scope>
    <source>
        <strain evidence="13 14">DSM 28236</strain>
    </source>
</reference>
<dbReference type="Pfam" id="PF08447">
    <property type="entry name" value="PAS_3"/>
    <property type="match status" value="1"/>
</dbReference>
<keyword evidence="5" id="KW-0547">Nucleotide-binding</keyword>
<feature type="domain" description="PAS" evidence="11">
    <location>
        <begin position="44"/>
        <end position="95"/>
    </location>
</feature>
<feature type="domain" description="PAC" evidence="12">
    <location>
        <begin position="95"/>
        <end position="144"/>
    </location>
</feature>
<dbReference type="InterPro" id="IPR003594">
    <property type="entry name" value="HATPase_dom"/>
</dbReference>
<evidence type="ECO:0000259" key="12">
    <source>
        <dbReference type="PROSITE" id="PS50113"/>
    </source>
</evidence>
<keyword evidence="9" id="KW-0175">Coiled coil</keyword>
<dbReference type="RefSeq" id="WP_205003572.1">
    <property type="nucleotide sequence ID" value="NZ_JAFBER010000010.1"/>
</dbReference>
<keyword evidence="7" id="KW-0067">ATP-binding</keyword>
<dbReference type="SUPFAM" id="SSF55785">
    <property type="entry name" value="PYP-like sensor domain (PAS domain)"/>
    <property type="match status" value="2"/>
</dbReference>
<dbReference type="Gene3D" id="3.30.450.20">
    <property type="entry name" value="PAS domain"/>
    <property type="match status" value="2"/>
</dbReference>
<dbReference type="Proteomes" id="UP000808914">
    <property type="component" value="Unassembled WGS sequence"/>
</dbReference>
<dbReference type="SMART" id="SM00091">
    <property type="entry name" value="PAS"/>
    <property type="match status" value="2"/>
</dbReference>
<keyword evidence="4 13" id="KW-0808">Transferase</keyword>
<evidence type="ECO:0000256" key="1">
    <source>
        <dbReference type="ARBA" id="ARBA00000085"/>
    </source>
</evidence>
<evidence type="ECO:0000313" key="13">
    <source>
        <dbReference type="EMBL" id="MBM7645648.1"/>
    </source>
</evidence>
<evidence type="ECO:0000256" key="9">
    <source>
        <dbReference type="SAM" id="Coils"/>
    </source>
</evidence>
<evidence type="ECO:0000256" key="7">
    <source>
        <dbReference type="ARBA" id="ARBA00022840"/>
    </source>
</evidence>
<feature type="domain" description="Histidine kinase" evidence="10">
    <location>
        <begin position="283"/>
        <end position="487"/>
    </location>
</feature>
<dbReference type="CDD" id="cd00082">
    <property type="entry name" value="HisKA"/>
    <property type="match status" value="1"/>
</dbReference>